<comment type="caution">
    <text evidence="1">The sequence shown here is derived from an EMBL/GenBank/DDBJ whole genome shotgun (WGS) entry which is preliminary data.</text>
</comment>
<accession>A0ABT3N431</accession>
<reference evidence="1 2" key="1">
    <citation type="submission" date="2022-10" db="EMBL/GenBank/DDBJ databases">
        <title>High-quality genome sequences of two octocoral-associated bacteria, Endozoicomonas euniceicola EF212 and Endozoicomonas gorgoniicola PS125.</title>
        <authorList>
            <person name="Chiou Y.-J."/>
            <person name="Chen Y.-H."/>
        </authorList>
    </citation>
    <scope>NUCLEOTIDE SEQUENCE [LARGE SCALE GENOMIC DNA]</scope>
    <source>
        <strain evidence="1 2">PS125</strain>
    </source>
</reference>
<gene>
    <name evidence="1" type="ORF">NX722_27915</name>
</gene>
<dbReference type="Proteomes" id="UP001209854">
    <property type="component" value="Unassembled WGS sequence"/>
</dbReference>
<evidence type="ECO:0000313" key="1">
    <source>
        <dbReference type="EMBL" id="MCW7556392.1"/>
    </source>
</evidence>
<sequence>MRVECNVYDDLFKYYDALQIGLIAASLDMLSRTTFGLFGCGGRIPIANYPLFLEPTAGLHQILRTMVEMDGQAVAAGFADFTAMHQLTSQQIDLRLNRRLVRVIVQSLP</sequence>
<dbReference type="EMBL" id="JAPFCC010000001">
    <property type="protein sequence ID" value="MCW7556392.1"/>
    <property type="molecule type" value="Genomic_DNA"/>
</dbReference>
<keyword evidence="2" id="KW-1185">Reference proteome</keyword>
<organism evidence="1 2">
    <name type="scientific">Endozoicomonas gorgoniicola</name>
    <dbReference type="NCBI Taxonomy" id="1234144"/>
    <lineage>
        <taxon>Bacteria</taxon>
        <taxon>Pseudomonadati</taxon>
        <taxon>Pseudomonadota</taxon>
        <taxon>Gammaproteobacteria</taxon>
        <taxon>Oceanospirillales</taxon>
        <taxon>Endozoicomonadaceae</taxon>
        <taxon>Endozoicomonas</taxon>
    </lineage>
</organism>
<dbReference type="RefSeq" id="WP_262566077.1">
    <property type="nucleotide sequence ID" value="NZ_JAPFCC010000001.1"/>
</dbReference>
<proteinExistence type="predicted"/>
<protein>
    <submittedName>
        <fullName evidence="1">Uncharacterized protein</fullName>
    </submittedName>
</protein>
<evidence type="ECO:0000313" key="2">
    <source>
        <dbReference type="Proteomes" id="UP001209854"/>
    </source>
</evidence>
<name>A0ABT3N431_9GAMM</name>